<dbReference type="Pfam" id="PF15136">
    <property type="entry name" value="UPF0449"/>
    <property type="match status" value="1"/>
</dbReference>
<dbReference type="KEGG" id="mde:101887616"/>
<dbReference type="InterPro" id="IPR028227">
    <property type="entry name" value="UPF0449"/>
</dbReference>
<evidence type="ECO:0000313" key="4">
    <source>
        <dbReference type="RefSeq" id="XP_005179338.1"/>
    </source>
</evidence>
<reference evidence="4" key="2">
    <citation type="submission" date="2025-04" db="UniProtKB">
        <authorList>
            <consortium name="RefSeq"/>
        </authorList>
    </citation>
    <scope>IDENTIFICATION</scope>
    <source>
        <strain evidence="4">Aabys</strain>
    </source>
</reference>
<dbReference type="Proteomes" id="UP001652621">
    <property type="component" value="Unplaced"/>
</dbReference>
<keyword evidence="1" id="KW-0175">Coiled coil</keyword>
<proteinExistence type="predicted"/>
<keyword evidence="3" id="KW-1185">Reference proteome</keyword>
<evidence type="ECO:0000313" key="3">
    <source>
        <dbReference type="Proteomes" id="UP001652621"/>
    </source>
</evidence>
<protein>
    <submittedName>
        <fullName evidence="4">Uncharacterized protein LOC101887616</fullName>
    </submittedName>
</protein>
<evidence type="ECO:0000313" key="2">
    <source>
        <dbReference type="EnsemblMetazoa" id="MDOA002899-PA"/>
    </source>
</evidence>
<dbReference type="AlphaFoldDB" id="A0A1I8MAJ0"/>
<sequence length="111" mass="12702">MFKKSKNKHITPPSPPTLDEILSDIQVDIDIPTVNNNANHKSPTDAVTNLDSWWQVFEQFMGDLKCLEMVHSELEGCKLKLESQKLEIETEAKLLKNDIDEQRALIKEALE</sequence>
<feature type="coiled-coil region" evidence="1">
    <location>
        <begin position="78"/>
        <end position="105"/>
    </location>
</feature>
<name>A0A1I8MAJ0_MUSDO</name>
<evidence type="ECO:0000256" key="1">
    <source>
        <dbReference type="SAM" id="Coils"/>
    </source>
</evidence>
<dbReference type="VEuPathDB" id="VectorBase:MDOA002899"/>
<dbReference type="VEuPathDB" id="VectorBase:MDOMA2_003348"/>
<dbReference type="eggNOG" id="ENOG502T8N5">
    <property type="taxonomic scope" value="Eukaryota"/>
</dbReference>
<reference evidence="2" key="1">
    <citation type="submission" date="2020-05" db="UniProtKB">
        <authorList>
            <consortium name="EnsemblMetazoa"/>
        </authorList>
    </citation>
    <scope>IDENTIFICATION</scope>
    <source>
        <strain evidence="2">Aabys</strain>
    </source>
</reference>
<organism evidence="2">
    <name type="scientific">Musca domestica</name>
    <name type="common">House fly</name>
    <dbReference type="NCBI Taxonomy" id="7370"/>
    <lineage>
        <taxon>Eukaryota</taxon>
        <taxon>Metazoa</taxon>
        <taxon>Ecdysozoa</taxon>
        <taxon>Arthropoda</taxon>
        <taxon>Hexapoda</taxon>
        <taxon>Insecta</taxon>
        <taxon>Pterygota</taxon>
        <taxon>Neoptera</taxon>
        <taxon>Endopterygota</taxon>
        <taxon>Diptera</taxon>
        <taxon>Brachycera</taxon>
        <taxon>Muscomorpha</taxon>
        <taxon>Muscoidea</taxon>
        <taxon>Muscidae</taxon>
        <taxon>Musca</taxon>
    </lineage>
</organism>
<gene>
    <name evidence="2" type="primary">101887616</name>
    <name evidence="4" type="synonym">LOC101887616</name>
</gene>
<accession>A0A1I8MAJ0</accession>
<dbReference type="OrthoDB" id="7954628at2759"/>
<dbReference type="GeneID" id="101887616"/>
<dbReference type="EnsemblMetazoa" id="MDOA002899-RA">
    <property type="protein sequence ID" value="MDOA002899-PA"/>
    <property type="gene ID" value="MDOA002899"/>
</dbReference>
<dbReference type="RefSeq" id="XP_005179338.1">
    <property type="nucleotide sequence ID" value="XM_005179281.3"/>
</dbReference>